<sequence length="107" mass="12145">MLRMYGSDSTTCCVQLLFSTGLRARLLLIERQRAEASARRCWVGRWVSLGQWPPCQPFNGTGERYCAVTSVTTACYLSLCAFEVLQSIPVSTLDSQVRNDVRRCLRY</sequence>
<protein>
    <submittedName>
        <fullName evidence="1">Uncharacterized protein</fullName>
    </submittedName>
</protein>
<dbReference type="EMBL" id="CAOQHR010000009">
    <property type="protein sequence ID" value="CAI6339424.1"/>
    <property type="molecule type" value="Genomic_DNA"/>
</dbReference>
<evidence type="ECO:0000313" key="2">
    <source>
        <dbReference type="Proteomes" id="UP001152607"/>
    </source>
</evidence>
<name>A0A9W4XPC7_9PLEO</name>
<organism evidence="1 2">
    <name type="scientific">Periconia digitata</name>
    <dbReference type="NCBI Taxonomy" id="1303443"/>
    <lineage>
        <taxon>Eukaryota</taxon>
        <taxon>Fungi</taxon>
        <taxon>Dikarya</taxon>
        <taxon>Ascomycota</taxon>
        <taxon>Pezizomycotina</taxon>
        <taxon>Dothideomycetes</taxon>
        <taxon>Pleosporomycetidae</taxon>
        <taxon>Pleosporales</taxon>
        <taxon>Massarineae</taxon>
        <taxon>Periconiaceae</taxon>
        <taxon>Periconia</taxon>
    </lineage>
</organism>
<reference evidence="1" key="1">
    <citation type="submission" date="2023-01" db="EMBL/GenBank/DDBJ databases">
        <authorList>
            <person name="Van Ghelder C."/>
            <person name="Rancurel C."/>
        </authorList>
    </citation>
    <scope>NUCLEOTIDE SEQUENCE</scope>
    <source>
        <strain evidence="1">CNCM I-4278</strain>
    </source>
</reference>
<accession>A0A9W4XPC7</accession>
<proteinExistence type="predicted"/>
<evidence type="ECO:0000313" key="1">
    <source>
        <dbReference type="EMBL" id="CAI6339424.1"/>
    </source>
</evidence>
<dbReference type="AlphaFoldDB" id="A0A9W4XPC7"/>
<comment type="caution">
    <text evidence="1">The sequence shown here is derived from an EMBL/GenBank/DDBJ whole genome shotgun (WGS) entry which is preliminary data.</text>
</comment>
<keyword evidence="2" id="KW-1185">Reference proteome</keyword>
<dbReference type="Proteomes" id="UP001152607">
    <property type="component" value="Unassembled WGS sequence"/>
</dbReference>
<gene>
    <name evidence="1" type="ORF">PDIGIT_LOCUS12583</name>
</gene>